<dbReference type="AlphaFoldDB" id="A0A0N4T0A9"/>
<reference evidence="1" key="1">
    <citation type="submission" date="2017-02" db="UniProtKB">
        <authorList>
            <consortium name="WormBaseParasite"/>
        </authorList>
    </citation>
    <scope>IDENTIFICATION</scope>
</reference>
<dbReference type="WBParaSite" id="BPAG_0000154701-mRNA-1">
    <property type="protein sequence ID" value="BPAG_0000154701-mRNA-1"/>
    <property type="gene ID" value="BPAG_0000154701"/>
</dbReference>
<organism evidence="1">
    <name type="scientific">Brugia pahangi</name>
    <name type="common">Filarial nematode worm</name>
    <dbReference type="NCBI Taxonomy" id="6280"/>
    <lineage>
        <taxon>Eukaryota</taxon>
        <taxon>Metazoa</taxon>
        <taxon>Ecdysozoa</taxon>
        <taxon>Nematoda</taxon>
        <taxon>Chromadorea</taxon>
        <taxon>Rhabditida</taxon>
        <taxon>Spirurina</taxon>
        <taxon>Spiruromorpha</taxon>
        <taxon>Filarioidea</taxon>
        <taxon>Onchocercidae</taxon>
        <taxon>Brugia</taxon>
    </lineage>
</organism>
<proteinExistence type="predicted"/>
<accession>A0A0N4T0A9</accession>
<protein>
    <submittedName>
        <fullName evidence="1">Peptidase A1 domain-containing protein</fullName>
    </submittedName>
</protein>
<sequence>MDDYVKCLFPPGCGNSSPVPVSFDLFKYLSLATPQSNSLYFLGPLTINTNKSNNMLLGIGKSLSADVFKTSNVFL</sequence>
<evidence type="ECO:0000313" key="1">
    <source>
        <dbReference type="WBParaSite" id="BPAG_0000154701-mRNA-1"/>
    </source>
</evidence>
<name>A0A0N4T0A9_BRUPA</name>